<dbReference type="OrthoDB" id="9814952at2"/>
<proteinExistence type="predicted"/>
<keyword evidence="1" id="KW-1277">Toxin-antitoxin system</keyword>
<dbReference type="AlphaFoldDB" id="A0A4Q0RSW7"/>
<dbReference type="Pfam" id="PF05016">
    <property type="entry name" value="ParE_toxin"/>
    <property type="match status" value="1"/>
</dbReference>
<dbReference type="InterPro" id="IPR035093">
    <property type="entry name" value="RelE/ParE_toxin_dom_sf"/>
</dbReference>
<keyword evidence="3" id="KW-1185">Reference proteome</keyword>
<organism evidence="2 3">
    <name type="scientific">Bradyrhizobium nanningense</name>
    <dbReference type="NCBI Taxonomy" id="1325118"/>
    <lineage>
        <taxon>Bacteria</taxon>
        <taxon>Pseudomonadati</taxon>
        <taxon>Pseudomonadota</taxon>
        <taxon>Alphaproteobacteria</taxon>
        <taxon>Hyphomicrobiales</taxon>
        <taxon>Nitrobacteraceae</taxon>
        <taxon>Bradyrhizobium</taxon>
    </lineage>
</organism>
<sequence length="98" mass="11130">MALKVVFRPEAEADLVGLYEYIAERAGYRIAGVYIDRLEEACMALATFPKRGTSRDDLLPGLRTIGFERRVTIAFRVLKTEVEIVTIAYAGRRFEDDL</sequence>
<comment type="caution">
    <text evidence="2">The sequence shown here is derived from an EMBL/GenBank/DDBJ whole genome shotgun (WGS) entry which is preliminary data.</text>
</comment>
<name>A0A4Q0RSW7_9BRAD</name>
<dbReference type="Gene3D" id="3.30.2310.20">
    <property type="entry name" value="RelE-like"/>
    <property type="match status" value="1"/>
</dbReference>
<gene>
    <name evidence="2" type="ORF">XH99_35040</name>
</gene>
<protein>
    <submittedName>
        <fullName evidence="2">Plasmid stabilization protein</fullName>
    </submittedName>
</protein>
<dbReference type="InterPro" id="IPR007712">
    <property type="entry name" value="RelE/ParE_toxin"/>
</dbReference>
<evidence type="ECO:0000313" key="2">
    <source>
        <dbReference type="EMBL" id="RXH22202.1"/>
    </source>
</evidence>
<reference evidence="2 3" key="1">
    <citation type="submission" date="2015-04" db="EMBL/GenBank/DDBJ databases">
        <title>Comparative genomics of rhizobia nodulating Arachis hypogaea in China.</title>
        <authorList>
            <person name="Li Y."/>
        </authorList>
    </citation>
    <scope>NUCLEOTIDE SEQUENCE [LARGE SCALE GENOMIC DNA]</scope>
    <source>
        <strain evidence="2 3">CCBAU 51757</strain>
    </source>
</reference>
<dbReference type="EMBL" id="LBJQ01000093">
    <property type="protein sequence ID" value="RXH22202.1"/>
    <property type="molecule type" value="Genomic_DNA"/>
</dbReference>
<evidence type="ECO:0000256" key="1">
    <source>
        <dbReference type="ARBA" id="ARBA00022649"/>
    </source>
</evidence>
<evidence type="ECO:0000313" key="3">
    <source>
        <dbReference type="Proteomes" id="UP000289546"/>
    </source>
</evidence>
<accession>A0A4Q0RSW7</accession>
<dbReference type="Proteomes" id="UP000289546">
    <property type="component" value="Unassembled WGS sequence"/>
</dbReference>